<dbReference type="Proteomes" id="UP000887567">
    <property type="component" value="Unplaced"/>
</dbReference>
<keyword evidence="5" id="KW-0297">G-protein coupled receptor</keyword>
<dbReference type="EnsemblMetazoa" id="XM_021041858.2">
    <property type="protein sequence ID" value="XP_020897517.1"/>
    <property type="gene ID" value="LOC110236342"/>
</dbReference>
<dbReference type="KEGG" id="epa:110236342"/>
<evidence type="ECO:0000313" key="9">
    <source>
        <dbReference type="EnsemblMetazoa" id="XP_020897517.1"/>
    </source>
</evidence>
<reference evidence="9" key="1">
    <citation type="submission" date="2022-11" db="UniProtKB">
        <authorList>
            <consortium name="EnsemblMetazoa"/>
        </authorList>
    </citation>
    <scope>IDENTIFICATION</scope>
</reference>
<keyword evidence="10" id="KW-1185">Reference proteome</keyword>
<feature type="transmembrane region" description="Helical" evidence="7">
    <location>
        <begin position="6"/>
        <end position="31"/>
    </location>
</feature>
<dbReference type="GO" id="GO:0004930">
    <property type="term" value="F:G protein-coupled receptor activity"/>
    <property type="evidence" value="ECO:0007669"/>
    <property type="project" value="UniProtKB-KW"/>
</dbReference>
<feature type="transmembrane region" description="Helical" evidence="7">
    <location>
        <begin position="43"/>
        <end position="67"/>
    </location>
</feature>
<evidence type="ECO:0000256" key="6">
    <source>
        <dbReference type="SAM" id="MobiDB-lite"/>
    </source>
</evidence>
<dbReference type="Gene3D" id="1.20.1070.10">
    <property type="entry name" value="Rhodopsin 7-helix transmembrane proteins"/>
    <property type="match status" value="1"/>
</dbReference>
<feature type="domain" description="G-protein coupled receptors family 1 profile" evidence="8">
    <location>
        <begin position="22"/>
        <end position="280"/>
    </location>
</feature>
<evidence type="ECO:0000256" key="7">
    <source>
        <dbReference type="SAM" id="Phobius"/>
    </source>
</evidence>
<feature type="transmembrane region" description="Helical" evidence="7">
    <location>
        <begin position="189"/>
        <end position="207"/>
    </location>
</feature>
<keyword evidence="5" id="KW-0675">Receptor</keyword>
<feature type="transmembrane region" description="Helical" evidence="7">
    <location>
        <begin position="261"/>
        <end position="282"/>
    </location>
</feature>
<accession>A0A913X1R8</accession>
<organism evidence="9 10">
    <name type="scientific">Exaiptasia diaphana</name>
    <name type="common">Tropical sea anemone</name>
    <name type="synonym">Aiptasia pulchella</name>
    <dbReference type="NCBI Taxonomy" id="2652724"/>
    <lineage>
        <taxon>Eukaryota</taxon>
        <taxon>Metazoa</taxon>
        <taxon>Cnidaria</taxon>
        <taxon>Anthozoa</taxon>
        <taxon>Hexacorallia</taxon>
        <taxon>Actiniaria</taxon>
        <taxon>Aiptasiidae</taxon>
        <taxon>Exaiptasia</taxon>
    </lineage>
</organism>
<evidence type="ECO:0000313" key="10">
    <source>
        <dbReference type="Proteomes" id="UP000887567"/>
    </source>
</evidence>
<dbReference type="AlphaFoldDB" id="A0A913X1R8"/>
<feature type="transmembrane region" description="Helical" evidence="7">
    <location>
        <begin position="131"/>
        <end position="150"/>
    </location>
</feature>
<feature type="region of interest" description="Disordered" evidence="6">
    <location>
        <begin position="360"/>
        <end position="394"/>
    </location>
</feature>
<dbReference type="OMA" id="MCTFTAF"/>
<comment type="similarity">
    <text evidence="5">Belongs to the G-protein coupled receptor 1 family.</text>
</comment>
<dbReference type="PROSITE" id="PS50262">
    <property type="entry name" value="G_PROTEIN_RECEP_F1_2"/>
    <property type="match status" value="1"/>
</dbReference>
<dbReference type="PANTHER" id="PTHR45698:SF1">
    <property type="entry name" value="TRACE AMINE-ASSOCIATED RECEPTOR 13C-LIKE"/>
    <property type="match status" value="1"/>
</dbReference>
<keyword evidence="3 7" id="KW-1133">Transmembrane helix</keyword>
<evidence type="ECO:0000256" key="5">
    <source>
        <dbReference type="RuleBase" id="RU000688"/>
    </source>
</evidence>
<proteinExistence type="inferred from homology"/>
<dbReference type="OrthoDB" id="10042731at2759"/>
<evidence type="ECO:0000256" key="1">
    <source>
        <dbReference type="ARBA" id="ARBA00004370"/>
    </source>
</evidence>
<dbReference type="PRINTS" id="PR00237">
    <property type="entry name" value="GPCRRHODOPSN"/>
</dbReference>
<dbReference type="Pfam" id="PF00001">
    <property type="entry name" value="7tm_1"/>
    <property type="match status" value="1"/>
</dbReference>
<dbReference type="InterPro" id="IPR000276">
    <property type="entry name" value="GPCR_Rhodpsn"/>
</dbReference>
<keyword evidence="4 7" id="KW-0472">Membrane</keyword>
<dbReference type="GO" id="GO:0016020">
    <property type="term" value="C:membrane"/>
    <property type="evidence" value="ECO:0007669"/>
    <property type="project" value="UniProtKB-SubCell"/>
</dbReference>
<dbReference type="SUPFAM" id="SSF81321">
    <property type="entry name" value="Family A G protein-coupled receptor-like"/>
    <property type="match status" value="1"/>
</dbReference>
<dbReference type="PANTHER" id="PTHR45698">
    <property type="entry name" value="TRACE AMINE-ASSOCIATED RECEPTOR 19N-RELATED"/>
    <property type="match status" value="1"/>
</dbReference>
<feature type="transmembrane region" description="Helical" evidence="7">
    <location>
        <begin position="87"/>
        <end position="110"/>
    </location>
</feature>
<evidence type="ECO:0000256" key="4">
    <source>
        <dbReference type="ARBA" id="ARBA00023136"/>
    </source>
</evidence>
<evidence type="ECO:0000256" key="2">
    <source>
        <dbReference type="ARBA" id="ARBA00022692"/>
    </source>
</evidence>
<feature type="compositionally biased region" description="Basic and acidic residues" evidence="6">
    <location>
        <begin position="360"/>
        <end position="371"/>
    </location>
</feature>
<sequence>MMGEQVGLKIAFGIIAVLALTCNGLFCLVLLMDRKMLNTACNVLLFSLAVTDMFTGISLFVTPSYIIGPDDFNIPEGIAGDLFCRLLYSQCIVFTLGIVSVYTLTCMAVERWYAVTRPQKYKLVFSKNKKYIYVGIVWVLSCLLNSPHALEMELSSNNNSSKPQCVWVTTITNQKTRYAVAFLEFLGKYFLPVFVTCATFISLMHTVKKPNSLFLRHRGNAGVRLLRMCTFTAFVLAFCWFPNQLYYLLFKFHVTQLNVPGHHATVVLCMFNSCVNPWVYCVTNKTYRRKFFSLFRKCFPQLGESETSTAFDGSTAPGGEAKTLSMIRSSASCILEKVKHFDNKGVVDSDDLEIIELSKQKPLENKEEKQMGRIFSPSNDPENHQEHQQRDYIC</sequence>
<dbReference type="GeneID" id="110236342"/>
<name>A0A913X1R8_EXADI</name>
<dbReference type="PROSITE" id="PS00237">
    <property type="entry name" value="G_PROTEIN_RECEP_F1_1"/>
    <property type="match status" value="1"/>
</dbReference>
<keyword evidence="5" id="KW-0807">Transducer</keyword>
<keyword evidence="2 5" id="KW-0812">Transmembrane</keyword>
<feature type="compositionally biased region" description="Basic and acidic residues" evidence="6">
    <location>
        <begin position="381"/>
        <end position="394"/>
    </location>
</feature>
<dbReference type="InterPro" id="IPR017452">
    <property type="entry name" value="GPCR_Rhodpsn_7TM"/>
</dbReference>
<comment type="subcellular location">
    <subcellularLocation>
        <location evidence="1">Membrane</location>
    </subcellularLocation>
</comment>
<evidence type="ECO:0000259" key="8">
    <source>
        <dbReference type="PROSITE" id="PS50262"/>
    </source>
</evidence>
<dbReference type="CDD" id="cd00637">
    <property type="entry name" value="7tm_classA_rhodopsin-like"/>
    <property type="match status" value="1"/>
</dbReference>
<dbReference type="RefSeq" id="XP_020897517.1">
    <property type="nucleotide sequence ID" value="XM_021041858.2"/>
</dbReference>
<evidence type="ECO:0000256" key="3">
    <source>
        <dbReference type="ARBA" id="ARBA00022989"/>
    </source>
</evidence>
<protein>
    <recommendedName>
        <fullName evidence="8">G-protein coupled receptors family 1 profile domain-containing protein</fullName>
    </recommendedName>
</protein>
<feature type="transmembrane region" description="Helical" evidence="7">
    <location>
        <begin position="228"/>
        <end position="249"/>
    </location>
</feature>